<dbReference type="EMBL" id="KE148146">
    <property type="protein sequence ID" value="EPE10364.1"/>
    <property type="molecule type" value="Genomic_DNA"/>
</dbReference>
<name>S3CA15_OPHP1</name>
<protein>
    <submittedName>
        <fullName evidence="2">Uncharacterized protein</fullName>
    </submittedName>
</protein>
<dbReference type="Proteomes" id="UP000016923">
    <property type="component" value="Unassembled WGS sequence"/>
</dbReference>
<reference evidence="2 3" key="1">
    <citation type="journal article" date="2013" name="BMC Genomics">
        <title>The genome and transcriptome of the pine saprophyte Ophiostoma piceae, and a comparison with the bark beetle-associated pine pathogen Grosmannia clavigera.</title>
        <authorList>
            <person name="Haridas S."/>
            <person name="Wang Y."/>
            <person name="Lim L."/>
            <person name="Massoumi Alamouti S."/>
            <person name="Jackman S."/>
            <person name="Docking R."/>
            <person name="Robertson G."/>
            <person name="Birol I."/>
            <person name="Bohlmann J."/>
            <person name="Breuil C."/>
        </authorList>
    </citation>
    <scope>NUCLEOTIDE SEQUENCE [LARGE SCALE GENOMIC DNA]</scope>
    <source>
        <strain evidence="2 3">UAMH 11346</strain>
    </source>
</reference>
<dbReference type="eggNOG" id="ENOG502RN1I">
    <property type="taxonomic scope" value="Eukaryota"/>
</dbReference>
<gene>
    <name evidence="2" type="ORF">F503_05459</name>
</gene>
<dbReference type="AlphaFoldDB" id="S3CA15"/>
<feature type="chain" id="PRO_5004507143" evidence="1">
    <location>
        <begin position="20"/>
        <end position="144"/>
    </location>
</feature>
<evidence type="ECO:0000256" key="1">
    <source>
        <dbReference type="SAM" id="SignalP"/>
    </source>
</evidence>
<dbReference type="VEuPathDB" id="FungiDB:F503_05459"/>
<accession>S3CA15</accession>
<sequence length="144" mass="14722">MFASFYLTFLAFVVAMVSAQTSISGTTTSTLSMTQTITITRCNPTVTNCPANRHNTTTSTFYPASNTSTVAWPTTYHNKTTATHVASTGGFTKSTPIVISSATIPATSTAPAATSEVSTSGAQSLFVQSGLLLGGLAGAIALLA</sequence>
<keyword evidence="3" id="KW-1185">Reference proteome</keyword>
<dbReference type="HOGENOM" id="CLU_142361_0_0_1"/>
<proteinExistence type="predicted"/>
<evidence type="ECO:0000313" key="3">
    <source>
        <dbReference type="Proteomes" id="UP000016923"/>
    </source>
</evidence>
<feature type="signal peptide" evidence="1">
    <location>
        <begin position="1"/>
        <end position="19"/>
    </location>
</feature>
<evidence type="ECO:0000313" key="2">
    <source>
        <dbReference type="EMBL" id="EPE10364.1"/>
    </source>
</evidence>
<keyword evidence="1" id="KW-0732">Signal</keyword>
<dbReference type="OMA" id="NTACPLY"/>
<organism evidence="2 3">
    <name type="scientific">Ophiostoma piceae (strain UAMH 11346)</name>
    <name type="common">Sap stain fungus</name>
    <dbReference type="NCBI Taxonomy" id="1262450"/>
    <lineage>
        <taxon>Eukaryota</taxon>
        <taxon>Fungi</taxon>
        <taxon>Dikarya</taxon>
        <taxon>Ascomycota</taxon>
        <taxon>Pezizomycotina</taxon>
        <taxon>Sordariomycetes</taxon>
        <taxon>Sordariomycetidae</taxon>
        <taxon>Ophiostomatales</taxon>
        <taxon>Ophiostomataceae</taxon>
        <taxon>Ophiostoma</taxon>
    </lineage>
</organism>